<feature type="disulfide bond" evidence="23">
    <location>
        <begin position="1425"/>
        <end position="1434"/>
    </location>
</feature>
<dbReference type="FunFam" id="2.60.40.60:FF:000020">
    <property type="entry name" value="Dachsous cadherin-related 1b"/>
    <property type="match status" value="5"/>
</dbReference>
<dbReference type="GO" id="GO:0048468">
    <property type="term" value="P:cell development"/>
    <property type="evidence" value="ECO:0007669"/>
    <property type="project" value="UniProtKB-ARBA"/>
</dbReference>
<evidence type="ECO:0000256" key="5">
    <source>
        <dbReference type="ARBA" id="ARBA00022473"/>
    </source>
</evidence>
<dbReference type="InterPro" id="IPR017981">
    <property type="entry name" value="GPCR_2-like_7TM"/>
</dbReference>
<evidence type="ECO:0000256" key="13">
    <source>
        <dbReference type="ARBA" id="ARBA00022889"/>
    </source>
</evidence>
<evidence type="ECO:0000256" key="19">
    <source>
        <dbReference type="ARBA" id="ARBA00023180"/>
    </source>
</evidence>
<feature type="region of interest" description="Disordered" evidence="25">
    <location>
        <begin position="2815"/>
        <end position="2838"/>
    </location>
</feature>
<dbReference type="PROSITE" id="PS00232">
    <property type="entry name" value="CADHERIN_1"/>
    <property type="match status" value="5"/>
</dbReference>
<dbReference type="Pfam" id="PF00028">
    <property type="entry name" value="Cadherin"/>
    <property type="match status" value="8"/>
</dbReference>
<evidence type="ECO:0000256" key="8">
    <source>
        <dbReference type="ARBA" id="ARBA00022536"/>
    </source>
</evidence>
<dbReference type="Pfam" id="PF01825">
    <property type="entry name" value="GPS"/>
    <property type="match status" value="1"/>
</dbReference>
<dbReference type="PROSITE" id="PS50268">
    <property type="entry name" value="CADHERIN_2"/>
    <property type="match status" value="8"/>
</dbReference>
<feature type="domain" description="Cadherin" evidence="34">
    <location>
        <begin position="389"/>
        <end position="503"/>
    </location>
</feature>
<keyword evidence="16 26" id="KW-0472">Membrane</keyword>
<feature type="disulfide bond" evidence="24">
    <location>
        <begin position="2047"/>
        <end position="2056"/>
    </location>
</feature>
<dbReference type="Gene3D" id="2.60.120.200">
    <property type="match status" value="2"/>
</dbReference>
<keyword evidence="36" id="KW-1185">Reference proteome</keyword>
<dbReference type="InterPro" id="IPR000203">
    <property type="entry name" value="GPS"/>
</dbReference>
<dbReference type="GO" id="GO:0022603">
    <property type="term" value="P:regulation of anatomical structure morphogenesis"/>
    <property type="evidence" value="ECO:0007669"/>
    <property type="project" value="UniProtKB-ARBA"/>
</dbReference>
<dbReference type="GO" id="GO:0016339">
    <property type="term" value="P:calcium-dependent cell-cell adhesion via plasma membrane cell adhesion molecules"/>
    <property type="evidence" value="ECO:0007669"/>
    <property type="project" value="UniProtKB-ARBA"/>
</dbReference>
<evidence type="ECO:0000256" key="24">
    <source>
        <dbReference type="PROSITE-ProRule" id="PRU00460"/>
    </source>
</evidence>
<dbReference type="PANTHER" id="PTHR24026">
    <property type="entry name" value="FAT ATYPICAL CADHERIN-RELATED"/>
    <property type="match status" value="1"/>
</dbReference>
<feature type="compositionally biased region" description="Low complexity" evidence="25">
    <location>
        <begin position="2858"/>
        <end position="2873"/>
    </location>
</feature>
<feature type="transmembrane region" description="Helical" evidence="26">
    <location>
        <begin position="2740"/>
        <end position="2762"/>
    </location>
</feature>
<dbReference type="GO" id="GO:0001737">
    <property type="term" value="P:establishment of imaginal disc-derived wing hair orientation"/>
    <property type="evidence" value="ECO:0007669"/>
    <property type="project" value="UniProtKB-ARBA"/>
</dbReference>
<dbReference type="InterPro" id="IPR015919">
    <property type="entry name" value="Cadherin-like_sf"/>
</dbReference>
<feature type="domain" description="Cadherin" evidence="34">
    <location>
        <begin position="825"/>
        <end position="930"/>
    </location>
</feature>
<feature type="disulfide bond" evidence="24">
    <location>
        <begin position="2026"/>
        <end position="2038"/>
    </location>
</feature>
<dbReference type="Pfam" id="PF23592">
    <property type="entry name" value="Cadherin_CELSR2_9th"/>
    <property type="match status" value="1"/>
</dbReference>
<evidence type="ECO:0000256" key="14">
    <source>
        <dbReference type="ARBA" id="ARBA00022989"/>
    </source>
</evidence>
<dbReference type="Gene3D" id="2.170.300.10">
    <property type="entry name" value="Tie2 ligand-binding domain superfamily"/>
    <property type="match status" value="1"/>
</dbReference>
<dbReference type="InterPro" id="IPR001791">
    <property type="entry name" value="Laminin_G"/>
</dbReference>
<dbReference type="GO" id="GO:0007166">
    <property type="term" value="P:cell surface receptor signaling pathway"/>
    <property type="evidence" value="ECO:0007669"/>
    <property type="project" value="InterPro"/>
</dbReference>
<evidence type="ECO:0000259" key="29">
    <source>
        <dbReference type="PROSITE" id="PS50026"/>
    </source>
</evidence>
<evidence type="ECO:0000256" key="3">
    <source>
        <dbReference type="ARBA" id="ARBA00004613"/>
    </source>
</evidence>
<dbReference type="Pfam" id="PF00053">
    <property type="entry name" value="EGF_laminin"/>
    <property type="match status" value="1"/>
</dbReference>
<feature type="region of interest" description="Disordered" evidence="25">
    <location>
        <begin position="2856"/>
        <end position="2943"/>
    </location>
</feature>
<feature type="domain" description="Laminin G" evidence="28">
    <location>
        <begin position="1482"/>
        <end position="1683"/>
    </location>
</feature>
<evidence type="ECO:0000256" key="27">
    <source>
        <dbReference type="SAM" id="SignalP"/>
    </source>
</evidence>
<dbReference type="FunFam" id="2.60.120.200:FF:000173">
    <property type="entry name" value="Cadherin EGF LAG seven-pass G-type receptor"/>
    <property type="match status" value="1"/>
</dbReference>
<evidence type="ECO:0000256" key="6">
    <source>
        <dbReference type="ARBA" id="ARBA00022475"/>
    </source>
</evidence>
<dbReference type="SMART" id="SM00282">
    <property type="entry name" value="LamG"/>
    <property type="match status" value="2"/>
</dbReference>
<feature type="signal peptide" evidence="27">
    <location>
        <begin position="1"/>
        <end position="18"/>
    </location>
</feature>
<evidence type="ECO:0000256" key="17">
    <source>
        <dbReference type="ARBA" id="ARBA00023157"/>
    </source>
</evidence>
<feature type="domain" description="Cadherin" evidence="34">
    <location>
        <begin position="504"/>
        <end position="610"/>
    </location>
</feature>
<dbReference type="GO" id="GO:0051239">
    <property type="term" value="P:regulation of multicellular organismal process"/>
    <property type="evidence" value="ECO:0007669"/>
    <property type="project" value="UniProtKB-ARBA"/>
</dbReference>
<dbReference type="FunFam" id="2.60.40.60:FF:000005">
    <property type="entry name" value="Protocadherin 9"/>
    <property type="match status" value="1"/>
</dbReference>
<evidence type="ECO:0000256" key="7">
    <source>
        <dbReference type="ARBA" id="ARBA00022525"/>
    </source>
</evidence>
<dbReference type="CDD" id="cd15441">
    <property type="entry name" value="7tmB2_CELSR_Adhesion_IV"/>
    <property type="match status" value="1"/>
</dbReference>
<dbReference type="Proteomes" id="UP001367676">
    <property type="component" value="Unassembled WGS sequence"/>
</dbReference>
<dbReference type="Pfam" id="PF16489">
    <property type="entry name" value="GAIN"/>
    <property type="match status" value="1"/>
</dbReference>
<keyword evidence="9 26" id="KW-0812">Transmembrane</keyword>
<name>A0AAN9Y7Z5_9HEMI</name>
<evidence type="ECO:0000256" key="16">
    <source>
        <dbReference type="ARBA" id="ARBA00023136"/>
    </source>
</evidence>
<dbReference type="SUPFAM" id="SSF49313">
    <property type="entry name" value="Cadherin-like"/>
    <property type="match status" value="9"/>
</dbReference>
<dbReference type="SUPFAM" id="SSF49899">
    <property type="entry name" value="Concanavalin A-like lectins/glucanases"/>
    <property type="match status" value="2"/>
</dbReference>
<evidence type="ECO:0000256" key="15">
    <source>
        <dbReference type="ARBA" id="ARBA00023040"/>
    </source>
</evidence>
<dbReference type="InterPro" id="IPR032471">
    <property type="entry name" value="AGRL2-4_GAIN_subdom_A"/>
</dbReference>
<dbReference type="CDD" id="cd00110">
    <property type="entry name" value="LamG"/>
    <property type="match status" value="2"/>
</dbReference>
<feature type="disulfide bond" evidence="23">
    <location>
        <begin position="1712"/>
        <end position="1721"/>
    </location>
</feature>
<feature type="domain" description="Cadherin" evidence="34">
    <location>
        <begin position="1034"/>
        <end position="1140"/>
    </location>
</feature>
<evidence type="ECO:0000259" key="31">
    <source>
        <dbReference type="PROSITE" id="PS50221"/>
    </source>
</evidence>
<dbReference type="GO" id="GO:0004930">
    <property type="term" value="F:G protein-coupled receptor activity"/>
    <property type="evidence" value="ECO:0007669"/>
    <property type="project" value="UniProtKB-KW"/>
</dbReference>
<evidence type="ECO:0000313" key="36">
    <source>
        <dbReference type="Proteomes" id="UP001367676"/>
    </source>
</evidence>
<dbReference type="FunFam" id="2.10.25.10:FF:000255">
    <property type="entry name" value="Sushi, nidogen and EGF-like domains 1"/>
    <property type="match status" value="1"/>
</dbReference>
<dbReference type="PROSITE" id="PS01186">
    <property type="entry name" value="EGF_2"/>
    <property type="match status" value="1"/>
</dbReference>
<comment type="caution">
    <text evidence="35">The sequence shown here is derived from an EMBL/GenBank/DDBJ whole genome shotgun (WGS) entry which is preliminary data.</text>
</comment>
<dbReference type="InterPro" id="IPR056286">
    <property type="entry name" value="Cadherin_CELSR1-3_9th"/>
</dbReference>
<dbReference type="PROSITE" id="PS50025">
    <property type="entry name" value="LAM_G_DOMAIN"/>
    <property type="match status" value="2"/>
</dbReference>
<evidence type="ECO:0000256" key="10">
    <source>
        <dbReference type="ARBA" id="ARBA00022729"/>
    </source>
</evidence>
<dbReference type="CDD" id="cd00055">
    <property type="entry name" value="EGF_Lam"/>
    <property type="match status" value="2"/>
</dbReference>
<dbReference type="GO" id="GO:0005509">
    <property type="term" value="F:calcium ion binding"/>
    <property type="evidence" value="ECO:0007669"/>
    <property type="project" value="UniProtKB-UniRule"/>
</dbReference>
<reference evidence="35 36" key="1">
    <citation type="submission" date="2024-03" db="EMBL/GenBank/DDBJ databases">
        <title>Adaptation during the transition from Ophiocordyceps entomopathogen to insect associate is accompanied by gene loss and intensified selection.</title>
        <authorList>
            <person name="Ward C.M."/>
            <person name="Onetto C.A."/>
            <person name="Borneman A.R."/>
        </authorList>
    </citation>
    <scope>NUCLEOTIDE SEQUENCE [LARGE SCALE GENOMIC DNA]</scope>
    <source>
        <strain evidence="35">AWRI1</strain>
        <tissue evidence="35">Single Adult Female</tissue>
    </source>
</reference>
<dbReference type="InterPro" id="IPR001879">
    <property type="entry name" value="GPCR_2_extracellular_dom"/>
</dbReference>
<dbReference type="CDD" id="cd11304">
    <property type="entry name" value="Cadherin_repeat"/>
    <property type="match status" value="9"/>
</dbReference>
<evidence type="ECO:0000256" key="9">
    <source>
        <dbReference type="ARBA" id="ARBA00022692"/>
    </source>
</evidence>
<dbReference type="Pfam" id="PF02210">
    <property type="entry name" value="Laminin_G_2"/>
    <property type="match status" value="2"/>
</dbReference>
<keyword evidence="11" id="KW-0677">Repeat</keyword>
<evidence type="ECO:0000259" key="32">
    <source>
        <dbReference type="PROSITE" id="PS50227"/>
    </source>
</evidence>
<feature type="transmembrane region" description="Helical" evidence="26">
    <location>
        <begin position="2554"/>
        <end position="2574"/>
    </location>
</feature>
<dbReference type="Gene3D" id="1.20.1070.10">
    <property type="entry name" value="Rhodopsin 7-helix transmembrane proteins"/>
    <property type="match status" value="1"/>
</dbReference>
<dbReference type="SMART" id="SM00008">
    <property type="entry name" value="HormR"/>
    <property type="match status" value="1"/>
</dbReference>
<evidence type="ECO:0000256" key="21">
    <source>
        <dbReference type="ARBA" id="ARBA00023292"/>
    </source>
</evidence>
<dbReference type="SMART" id="SM00180">
    <property type="entry name" value="EGF_Lam"/>
    <property type="match status" value="1"/>
</dbReference>
<dbReference type="FunFam" id="2.10.25.10:FF:000011">
    <property type="entry name" value="Cadherin EGF LAG seven-pass G-type receptor"/>
    <property type="match status" value="1"/>
</dbReference>
<dbReference type="FunFam" id="2.60.40.60:FF:000029">
    <property type="entry name" value="Cadherin EGF LAG seven-pass G-type receptor 3"/>
    <property type="match status" value="1"/>
</dbReference>
<dbReference type="InterPro" id="IPR000832">
    <property type="entry name" value="GPCR_2_secretin-like"/>
</dbReference>
<dbReference type="PROSITE" id="PS50221">
    <property type="entry name" value="GAIN_B"/>
    <property type="match status" value="1"/>
</dbReference>
<dbReference type="GO" id="GO:0030054">
    <property type="term" value="C:cell junction"/>
    <property type="evidence" value="ECO:0007669"/>
    <property type="project" value="UniProtKB-ARBA"/>
</dbReference>
<keyword evidence="8 23" id="KW-0245">EGF-like domain</keyword>
<organism evidence="35 36">
    <name type="scientific">Parthenolecanium corni</name>
    <dbReference type="NCBI Taxonomy" id="536013"/>
    <lineage>
        <taxon>Eukaryota</taxon>
        <taxon>Metazoa</taxon>
        <taxon>Ecdysozoa</taxon>
        <taxon>Arthropoda</taxon>
        <taxon>Hexapoda</taxon>
        <taxon>Insecta</taxon>
        <taxon>Pterygota</taxon>
        <taxon>Neoptera</taxon>
        <taxon>Paraneoptera</taxon>
        <taxon>Hemiptera</taxon>
        <taxon>Sternorrhyncha</taxon>
        <taxon>Coccoidea</taxon>
        <taxon>Coccidae</taxon>
        <taxon>Parthenolecanium</taxon>
    </lineage>
</organism>
<feature type="domain" description="Cadherin" evidence="34">
    <location>
        <begin position="282"/>
        <end position="386"/>
    </location>
</feature>
<dbReference type="CDD" id="cd00054">
    <property type="entry name" value="EGF_CA"/>
    <property type="match status" value="3"/>
</dbReference>
<evidence type="ECO:0000256" key="26">
    <source>
        <dbReference type="SAM" id="Phobius"/>
    </source>
</evidence>
<feature type="domain" description="EGF-like" evidence="29">
    <location>
        <begin position="1930"/>
        <end position="1969"/>
    </location>
</feature>
<sequence>MHLFILLFLVNLLPTFYSYLITVNDSVPPDTAIFSGTLNHFKQPVRKYFMNIEKSASFVEKLIYVNSSTGDVFLSEQLSCDRSEYPNVFTLYIDSTSSGIYEYISIPLRIYVPGCEYESLHKDIFNDRFNYKIAELKQVYSESIISFALPGTSVPAFDPIWETCFRKSQLVMGLGNYVIPRGLTSNCRIRYMDVTDPRLSIERSVGDLVAAYDFCTPLDPPWKVKIIFSYECDETPSSNIVYPATHYIKIIFWHRREKNEVGRVRRDLQNGGSTDSKMPQFDKPLYIASVNEEQPPGVNVCTVHAKSAEGSGVSYQMIPLLDGRSHSMFSINSESGVVTTAVSLDREQLDVHYFRIQAVDMSYRPYSATTTLQINVLDINDHAPVFEASNGEYEASVRESVPVGTTVTTVRATDKDIGRNGEIEYAIKSIDGGGTDNNVADTFSLDSSSGVLTTRVPLDREKIEVYTIVITATDKAVPAPDRKSSTGSIVVKVLDENDNYPQFAERTYAVSVPEDTNPNVNQKIATVKATDADQGQNAAIRYAIIGGNTQSPFSIDSQNGEVTLTKPLDYESVKNYHLTIRAQDGGSPSKSNSTQLLINVKDVNDNAPKFYASLFQESVAENVSPNFSIVRVQAYDSDEGDNALIKYSIAERDSQGTPTNDLPIAVDENSGWVYTKHALDREVSTKYQFQVIAQDSGVPPKSDTASVIINVQDVNDNDPTFNPKNYDAVISESATPGTPVANVIATDPDENPRIHYEIVSGNDRGRFSITTLNGKGLITVAQPLDYKQAKRYVLSVRAEDAGGRFDTATVYVNVSDANNNSPVFDNTPYTASVLENVPVGFTVLVVAATDNDVGQNAQITYSLASGAGEAQEFTINSQTGAIITTKLLDREVLSGYLLTVTAKDGGMPSLSDTTDVEISVSDINDNAPVFLKQGYSGSVSEDALVGTSVLQVSATDRDVDLNGRIRYALKDQIEAFVIDATSGVIRTASPLDRESTSLYEIQALAIDRGSPPLSSSVLVTIRIEDVNDSPPAFESDKLVFYIAENSPIGSLAGVLYAKDPDEGPNALVQYSIIGGEDANSFSLVRKPGSEKAELLTLVELDYESPKKKYDLVVRAASPPLRNDAHVEIMVTDVNDNAPKLKDFEVIFNNFKDYFPIGPIGRIPAFDADVSDKLRYRILAGNNANLIHLNESTGYLTLSPQLNTNVQKTAIIDVSVTDGVNEVKATMHLMVRLVTDEMLFSSVTVRLNEMTQEAFLSALLSYFIDGLAAIIPCPKENIYIFSVLDDTNVNGRILNVSFSARKADGSFYSSQFLQEKVYLNRMALAKISTLQVLPFDDNLCLREPCLNFEQCLSVLKFGNASDFIYSDTVLFRPIYPVSTFVCQCPSGYTGSDEHYLCDTEINFCYSNPCQHGGSCKRKESGYSCICPSQYTGENCEIDLNSDKCLPDICHSGSTCVSLTQGGFVCDDCSHNNTNDFYDRICQLRGRGFLKNSFLTFPSLKQRNRFHISLKFATLEDSGLLLYNGRYNELHDFIALEIVDGGQSVQFSFSLGSDVTKVSASLPSGVNDGNWHTVTISYNNKTATVSLDDCDTVFTIKYGPQMGYHCANQTTLELEARCAVFTEPCHRFLDLTGPLQIGGLPTLPSSTSFQVPNKDFVGCIADVFIDYKLLDFNTYVADNGTVAGCPEKLAHCASSPCQNGGICKESWKTFECECADGWSGKDCSQSIGSAWRFSGDGTLSFNPLLRPIQLPWSMSLSLRTLQTDAFIMCVQIGQEGYSLVMIEGGYLVYLIEGQLATLTTSRINDGLWHRIEIVWLAGGGVRLSLDYEKRAVTKMLNAKVQGLYMGKITLGNLEDSEVDNVKIIPFRGCIQDVRIGSAQILHNPTEIVKVTEGCTHSNPCSLEKCPVHSDCTAIWEKHTCKCHKGYVGPSCSHICDTNPCLNGGQCVENEESPRGYRCICNQETFTGEYCEIIVEQGCPVSWWGNPVCGPCNCPVERGYNPDCNKTTGECYCKEDHYKPLDSDRCLPCNCYKEGSYDSTCDFETGQCKCRPKVIGLRCDACPNEFAEVTHAGCKVVYDGCPRNFEKGIWWKHTEFGKTDIESCPVGSEGKVSRTCDNVAEGWQVPDIFNCTSDSFTNLRKLLADLEAGNVQINTFVAIETVNQIKKACNNSDDLYGADILIAEQIIQRLLNYEKSQKGLNLTHSQDKDYLQNLVLGISRVIDAKEKAHWDGIRKLTDENPEIILYSIWDYLATLVNNQQDTYTDPFEVVTSNMILGLDIVTPESLFGYESEGIVLDSTIDYPGKLQEKVVLPDTSSILESSLQVNTLKSGSQILGLKSATGPTVIFPKYNNYLMDKSKFDTNSQIMIPIELLGIKFIREGEISVKDSFSRSDSAIVGYAHFKNLGSMMPMRYDETVSKRYGVNLLVGSPILSVIVGINQQPGDDFKWKRHTYPENMMSVNLINIVPLPLPIRLQIWLTGDMINPHSNPQCVRWTNARGFGEWTRAGCLTVLPDLSKKSLYDPVLINCTCNQLSTFAVLVDEIHGQYVAEFTVVEDLATWIAFGITIFLLTLSCFLLSVLRAKTNSSSICISHTFCLLLTQCLFLFALKSRVSIVSNEFVCKMVAMGLHYMWLSVISWSLVSSIHLYRMLTEMRDVNHGQMGFYHSMGYGLPAVIVGLSVGVRADQYGNYFFCWLSLYESVVWSLVGPVCVLVICNLIVLLLSLRAAFTLKDHVAGYGNLRTLLWLSVVSLPLLVSVWMIELLAATERDVILTYILCVTVVVQASFILSGYCFGNARIRASLHRIAMNIMGRKVPPLPQEDIDSPVKSTIHSNNNPARSSLAYRNNGIGSFEAARRQIGISTSSTTSRSTNKTSSSPYRSDVQVRNTSTSTSNYEPSDGTSALRPVQHTSDSDSEASVERHSLDLASSHSSDEEESTRSIRRTKNIGVSTSAAPHLSSGYLPNVIEDSIAACSGSPISRLPSVQPPSHLNVIANSQLFPNVKPYHYSPRWTPQLSDNRRIVEEDGYNNQWTEKISPDDETRVIASRMSFEPKTLDIREKYRQSDDNLRRQMSDYEEYPNLGDTYSFPYTAEEDHRGSPYMSALRSAELPPRKLSLTHSPNLDLCRMAGPRSSIRSMERAYDGPDIAETAASLRSLDMGRGIHSSHSSIERKRAADEMSVHSMSRAYEPTYYGDAVVRGADESSIRSYSLKRGSNLSLRSDDHARYGHVGRASGAEYADHESRHGSDASLIGSTLPMQRRPFNASNEYGIANISESE</sequence>
<evidence type="ECO:0000256" key="11">
    <source>
        <dbReference type="ARBA" id="ARBA00022737"/>
    </source>
</evidence>
<keyword evidence="10 27" id="KW-0732">Signal</keyword>
<feature type="domain" description="Laminin EGF-like" evidence="30">
    <location>
        <begin position="2026"/>
        <end position="2073"/>
    </location>
</feature>
<dbReference type="PROSITE" id="PS50026">
    <property type="entry name" value="EGF_3"/>
    <property type="match status" value="3"/>
</dbReference>
<dbReference type="GO" id="GO:0042067">
    <property type="term" value="P:establishment of ommatidial planar polarity"/>
    <property type="evidence" value="ECO:0007669"/>
    <property type="project" value="UniProtKB-ARBA"/>
</dbReference>
<keyword evidence="12 22" id="KW-0106">Calcium</keyword>
<dbReference type="FunFam" id="2.60.40.60:FF:000013">
    <property type="entry name" value="Cadherin EGF LAG seven-pass G-type receptor"/>
    <property type="match status" value="1"/>
</dbReference>
<evidence type="ECO:0000256" key="1">
    <source>
        <dbReference type="ARBA" id="ARBA00004221"/>
    </source>
</evidence>
<dbReference type="GO" id="GO:0007156">
    <property type="term" value="P:homophilic cell adhesion via plasma membrane adhesion molecules"/>
    <property type="evidence" value="ECO:0007669"/>
    <property type="project" value="InterPro"/>
</dbReference>
<feature type="compositionally biased region" description="Polar residues" evidence="25">
    <location>
        <begin position="2880"/>
        <end position="2897"/>
    </location>
</feature>
<dbReference type="FunFam" id="4.10.1240.10:FF:000021">
    <property type="entry name" value="Cadherin EGF LAG seven-pass G-type receptor"/>
    <property type="match status" value="1"/>
</dbReference>
<evidence type="ECO:0000256" key="18">
    <source>
        <dbReference type="ARBA" id="ARBA00023170"/>
    </source>
</evidence>
<feature type="transmembrane region" description="Helical" evidence="26">
    <location>
        <begin position="2659"/>
        <end position="2679"/>
    </location>
</feature>
<dbReference type="SMART" id="SM00112">
    <property type="entry name" value="CA"/>
    <property type="match status" value="9"/>
</dbReference>
<feature type="disulfide bond" evidence="24">
    <location>
        <begin position="2028"/>
        <end position="2045"/>
    </location>
</feature>
<dbReference type="GO" id="GO:0035159">
    <property type="term" value="P:regulation of tube length, open tracheal system"/>
    <property type="evidence" value="ECO:0007669"/>
    <property type="project" value="UniProtKB-ARBA"/>
</dbReference>
<feature type="domain" description="G-protein coupled receptors family 2 profile 1" evidence="32">
    <location>
        <begin position="2058"/>
        <end position="2132"/>
    </location>
</feature>
<evidence type="ECO:0000259" key="34">
    <source>
        <dbReference type="PROSITE" id="PS50268"/>
    </source>
</evidence>
<dbReference type="SMART" id="SM00303">
    <property type="entry name" value="GPS"/>
    <property type="match status" value="1"/>
</dbReference>
<protein>
    <submittedName>
        <fullName evidence="35">Uncharacterized protein</fullName>
    </submittedName>
</protein>
<keyword evidence="17 23" id="KW-1015">Disulfide bond</keyword>
<evidence type="ECO:0000313" key="35">
    <source>
        <dbReference type="EMBL" id="KAK7603438.1"/>
    </source>
</evidence>
<accession>A0AAN9Y7Z5</accession>
<evidence type="ECO:0000259" key="33">
    <source>
        <dbReference type="PROSITE" id="PS50261"/>
    </source>
</evidence>
<dbReference type="GO" id="GO:0048638">
    <property type="term" value="P:regulation of developmental growth"/>
    <property type="evidence" value="ECO:0007669"/>
    <property type="project" value="UniProtKB-ARBA"/>
</dbReference>
<dbReference type="PRINTS" id="PR00205">
    <property type="entry name" value="CADHERIN"/>
</dbReference>
<evidence type="ECO:0000256" key="22">
    <source>
        <dbReference type="PROSITE-ProRule" id="PRU00043"/>
    </source>
</evidence>
<feature type="domain" description="Cadherin" evidence="34">
    <location>
        <begin position="931"/>
        <end position="1033"/>
    </location>
</feature>
<feature type="domain" description="GAIN-B" evidence="31">
    <location>
        <begin position="2340"/>
        <end position="2543"/>
    </location>
</feature>
<keyword evidence="14 26" id="KW-1133">Transmembrane helix</keyword>
<feature type="domain" description="EGF-like" evidence="29">
    <location>
        <begin position="1399"/>
        <end position="1435"/>
    </location>
</feature>
<dbReference type="InterPro" id="IPR046338">
    <property type="entry name" value="GAIN_dom_sf"/>
</dbReference>
<dbReference type="SMART" id="SM00179">
    <property type="entry name" value="EGF_CA"/>
    <property type="match status" value="5"/>
</dbReference>
<comment type="subcellular location">
    <subcellularLocation>
        <location evidence="1">Apical cell membrane</location>
    </subcellularLocation>
    <subcellularLocation>
        <location evidence="4">Cell membrane</location>
        <topology evidence="4">Multi-pass membrane protein</topology>
    </subcellularLocation>
    <subcellularLocation>
        <location evidence="2">Cell membrane</location>
        <topology evidence="2">Single-pass type I membrane protein</topology>
    </subcellularLocation>
    <subcellularLocation>
        <location evidence="3">Secreted</location>
    </subcellularLocation>
</comment>
<dbReference type="FunFam" id="2.10.25.10:FF:000045">
    <property type="entry name" value="Slit guidance ligand 2"/>
    <property type="match status" value="1"/>
</dbReference>
<dbReference type="PROSITE" id="PS50227">
    <property type="entry name" value="G_PROTEIN_RECEP_F2_3"/>
    <property type="match status" value="1"/>
</dbReference>
<evidence type="ECO:0000256" key="12">
    <source>
        <dbReference type="ARBA" id="ARBA00022837"/>
    </source>
</evidence>
<dbReference type="Pfam" id="PF00002">
    <property type="entry name" value="7tm_2"/>
    <property type="match status" value="1"/>
</dbReference>
<keyword evidence="7" id="KW-0964">Secreted</keyword>
<dbReference type="InterPro" id="IPR002126">
    <property type="entry name" value="Cadherin-like_dom"/>
</dbReference>
<dbReference type="PANTHER" id="PTHR24026:SF51">
    <property type="entry name" value="PROTOCADHERIN-LIKE WING POLARITY PROTEIN STAN"/>
    <property type="match status" value="1"/>
</dbReference>
<keyword evidence="5" id="KW-0217">Developmental protein</keyword>
<dbReference type="PROSITE" id="PS00022">
    <property type="entry name" value="EGF_1"/>
    <property type="match status" value="2"/>
</dbReference>
<dbReference type="SMART" id="SM00181">
    <property type="entry name" value="EGF"/>
    <property type="match status" value="6"/>
</dbReference>
<feature type="domain" description="Laminin G" evidence="28">
    <location>
        <begin position="1726"/>
        <end position="1892"/>
    </location>
</feature>
<keyword evidence="13" id="KW-0130">Cell adhesion</keyword>
<gene>
    <name evidence="35" type="ORF">V9T40_003437</name>
</gene>
<dbReference type="InterPro" id="IPR002049">
    <property type="entry name" value="LE_dom"/>
</dbReference>
<dbReference type="PROSITE" id="PS50027">
    <property type="entry name" value="EGF_LAM_2"/>
    <property type="match status" value="1"/>
</dbReference>
<keyword evidence="15" id="KW-0297">G-protein coupled receptor</keyword>
<keyword evidence="20" id="KW-0807">Transducer</keyword>
<feature type="transmembrane region" description="Helical" evidence="26">
    <location>
        <begin position="2699"/>
        <end position="2719"/>
    </location>
</feature>
<evidence type="ECO:0000259" key="28">
    <source>
        <dbReference type="PROSITE" id="PS50025"/>
    </source>
</evidence>
<comment type="caution">
    <text evidence="23">Lacks conserved residue(s) required for the propagation of feature annotation.</text>
</comment>
<feature type="transmembrane region" description="Helical" evidence="26">
    <location>
        <begin position="2586"/>
        <end position="2605"/>
    </location>
</feature>
<evidence type="ECO:0000256" key="20">
    <source>
        <dbReference type="ARBA" id="ARBA00023224"/>
    </source>
</evidence>
<feature type="domain" description="Cadherin" evidence="34">
    <location>
        <begin position="722"/>
        <end position="824"/>
    </location>
</feature>
<feature type="transmembrane region" description="Helical" evidence="26">
    <location>
        <begin position="2625"/>
        <end position="2647"/>
    </location>
</feature>
<dbReference type="Gene3D" id="2.10.25.10">
    <property type="entry name" value="Laminin"/>
    <property type="match status" value="4"/>
</dbReference>
<evidence type="ECO:0000256" key="2">
    <source>
        <dbReference type="ARBA" id="ARBA00004251"/>
    </source>
</evidence>
<evidence type="ECO:0000256" key="25">
    <source>
        <dbReference type="SAM" id="MobiDB-lite"/>
    </source>
</evidence>
<dbReference type="PROSITE" id="PS01248">
    <property type="entry name" value="EGF_LAM_1"/>
    <property type="match status" value="1"/>
</dbReference>
<feature type="domain" description="EGF-like" evidence="29">
    <location>
        <begin position="1686"/>
        <end position="1722"/>
    </location>
</feature>
<dbReference type="Gene3D" id="2.60.40.60">
    <property type="entry name" value="Cadherins"/>
    <property type="match status" value="9"/>
</dbReference>
<evidence type="ECO:0000259" key="30">
    <source>
        <dbReference type="PROSITE" id="PS50027"/>
    </source>
</evidence>
<dbReference type="InterPro" id="IPR057244">
    <property type="entry name" value="GAIN_B"/>
</dbReference>
<dbReference type="InterPro" id="IPR036445">
    <property type="entry name" value="GPCR_2_extracell_dom_sf"/>
</dbReference>
<dbReference type="GO" id="GO:0016324">
    <property type="term" value="C:apical plasma membrane"/>
    <property type="evidence" value="ECO:0007669"/>
    <property type="project" value="UniProtKB-SubCell"/>
</dbReference>
<dbReference type="InterPro" id="IPR013320">
    <property type="entry name" value="ConA-like_dom_sf"/>
</dbReference>
<keyword evidence="18" id="KW-0675">Receptor</keyword>
<feature type="domain" description="G-protein coupled receptors family 2 profile 2" evidence="33">
    <location>
        <begin position="2552"/>
        <end position="2792"/>
    </location>
</feature>
<keyword evidence="19" id="KW-0325">Glycoprotein</keyword>
<dbReference type="SUPFAM" id="SSF57196">
    <property type="entry name" value="EGF/Laminin"/>
    <property type="match status" value="3"/>
</dbReference>
<evidence type="ECO:0000256" key="23">
    <source>
        <dbReference type="PROSITE-ProRule" id="PRU00076"/>
    </source>
</evidence>
<dbReference type="Gene3D" id="2.60.220.50">
    <property type="match status" value="1"/>
</dbReference>
<dbReference type="Pfam" id="PF00008">
    <property type="entry name" value="EGF"/>
    <property type="match status" value="2"/>
</dbReference>
<feature type="chain" id="PRO_5042908281" evidence="27">
    <location>
        <begin position="19"/>
        <end position="3273"/>
    </location>
</feature>
<dbReference type="FunFam" id="1.20.1070.10:FF:000202">
    <property type="entry name" value="Cadherin EGF LAG seven-pass G-type receptor"/>
    <property type="match status" value="1"/>
</dbReference>
<dbReference type="Gene3D" id="4.10.1240.10">
    <property type="entry name" value="GPCR, family 2, extracellular hormone receptor domain"/>
    <property type="match status" value="1"/>
</dbReference>
<dbReference type="InterPro" id="IPR001881">
    <property type="entry name" value="EGF-like_Ca-bd_dom"/>
</dbReference>
<dbReference type="InterPro" id="IPR020894">
    <property type="entry name" value="Cadherin_CS"/>
</dbReference>
<dbReference type="InterPro" id="IPR000742">
    <property type="entry name" value="EGF"/>
</dbReference>
<feature type="transmembrane region" description="Helical" evidence="26">
    <location>
        <begin position="2768"/>
        <end position="2791"/>
    </location>
</feature>
<dbReference type="EMBL" id="JBBCAQ010000006">
    <property type="protein sequence ID" value="KAK7603438.1"/>
    <property type="molecule type" value="Genomic_DNA"/>
</dbReference>
<proteinExistence type="predicted"/>
<dbReference type="GO" id="GO:0005576">
    <property type="term" value="C:extracellular region"/>
    <property type="evidence" value="ECO:0007669"/>
    <property type="project" value="UniProtKB-SubCell"/>
</dbReference>
<keyword evidence="6" id="KW-1003">Cell membrane</keyword>
<feature type="compositionally biased region" description="Polar residues" evidence="25">
    <location>
        <begin position="2823"/>
        <end position="2835"/>
    </location>
</feature>
<keyword evidence="21 24" id="KW-0424">Laminin EGF-like domain</keyword>
<evidence type="ECO:0000256" key="4">
    <source>
        <dbReference type="ARBA" id="ARBA00004651"/>
    </source>
</evidence>
<dbReference type="PROSITE" id="PS50261">
    <property type="entry name" value="G_PROTEIN_RECEP_F2_4"/>
    <property type="match status" value="1"/>
</dbReference>
<feature type="domain" description="Cadherin" evidence="34">
    <location>
        <begin position="611"/>
        <end position="721"/>
    </location>
</feature>